<gene>
    <name evidence="1" type="ORF">G4H13_35285</name>
</gene>
<evidence type="ECO:0000313" key="1">
    <source>
        <dbReference type="EMBL" id="NEW75478.1"/>
    </source>
</evidence>
<organism evidence="1 2">
    <name type="scientific">Streptomyces rhizosphaericus</name>
    <dbReference type="NCBI Taxonomy" id="114699"/>
    <lineage>
        <taxon>Bacteria</taxon>
        <taxon>Bacillati</taxon>
        <taxon>Actinomycetota</taxon>
        <taxon>Actinomycetes</taxon>
        <taxon>Kitasatosporales</taxon>
        <taxon>Streptomycetaceae</taxon>
        <taxon>Streptomyces</taxon>
        <taxon>Streptomyces violaceusniger group</taxon>
    </lineage>
</organism>
<name>A0A6G4AQG0_9ACTN</name>
<sequence length="315" mass="35071">MTKPFDHEALWTKAKLFLNRAMDDDSRSFDEQALWAALALELLAKAALARVSPLLIAEPNEEGTNLLIASGLVKGDARFTSVRAKTLMARCHKAFKPFDQSEAMKIINGRNEYLHSSGAGFMAIPPHAWWPRYWAQAAVLVTALDRDIDELVGGDREPTVTKYLEQNAKNIEQRTEALIERAKQRRQQWLDGTLHAKVAAEWKTGRYLSASMAHSEAATCPACESAGLLEGEEVVNVEVHYPPDRGYALDEESDSHYLDDVSVTLTVGADHFSCPACQLVLNSYELIRQAGLDTEFDVEGDVDEYVGREPEYGND</sequence>
<dbReference type="EMBL" id="JAAIKT010000060">
    <property type="protein sequence ID" value="NEW75478.1"/>
    <property type="molecule type" value="Genomic_DNA"/>
</dbReference>
<comment type="caution">
    <text evidence="1">The sequence shown here is derived from an EMBL/GenBank/DDBJ whole genome shotgun (WGS) entry which is preliminary data.</text>
</comment>
<reference evidence="1" key="1">
    <citation type="submission" date="2020-02" db="EMBL/GenBank/DDBJ databases">
        <title>A new Streptomyces sp. for controlling soil-borne diseases.</title>
        <authorList>
            <person name="Li X."/>
            <person name="Tian Y."/>
            <person name="Gao K."/>
        </authorList>
    </citation>
    <scope>NUCLEOTIDE SEQUENCE [LARGE SCALE GENOMIC DNA]</scope>
    <source>
        <strain evidence="1">0250</strain>
    </source>
</reference>
<protein>
    <submittedName>
        <fullName evidence="1">Uncharacterized protein</fullName>
    </submittedName>
</protein>
<dbReference type="AlphaFoldDB" id="A0A6G4AQG0"/>
<dbReference type="Proteomes" id="UP000476310">
    <property type="component" value="Unassembled WGS sequence"/>
</dbReference>
<keyword evidence="2" id="KW-1185">Reference proteome</keyword>
<proteinExistence type="predicted"/>
<accession>A0A6G4AQG0</accession>
<evidence type="ECO:0000313" key="2">
    <source>
        <dbReference type="Proteomes" id="UP000476310"/>
    </source>
</evidence>
<dbReference type="RefSeq" id="WP_164433868.1">
    <property type="nucleotide sequence ID" value="NZ_JAAIKT010000060.1"/>
</dbReference>